<dbReference type="PANTHER" id="PTHR44591:SF25">
    <property type="entry name" value="CHEMOTAXIS TWO-COMPONENT RESPONSE REGULATOR"/>
    <property type="match status" value="1"/>
</dbReference>
<evidence type="ECO:0000259" key="5">
    <source>
        <dbReference type="PROSITE" id="PS50894"/>
    </source>
</evidence>
<dbReference type="Pfam" id="PF01627">
    <property type="entry name" value="Hpt"/>
    <property type="match status" value="1"/>
</dbReference>
<evidence type="ECO:0000256" key="1">
    <source>
        <dbReference type="ARBA" id="ARBA00022553"/>
    </source>
</evidence>
<dbReference type="PANTHER" id="PTHR44591">
    <property type="entry name" value="STRESS RESPONSE REGULATOR PROTEIN 1"/>
    <property type="match status" value="1"/>
</dbReference>
<dbReference type="EMBL" id="FOEE01000009">
    <property type="protein sequence ID" value="SEP06785.1"/>
    <property type="molecule type" value="Genomic_DNA"/>
</dbReference>
<feature type="domain" description="HPt" evidence="5">
    <location>
        <begin position="135"/>
        <end position="218"/>
    </location>
</feature>
<evidence type="ECO:0000313" key="7">
    <source>
        <dbReference type="Proteomes" id="UP000198960"/>
    </source>
</evidence>
<dbReference type="InterPro" id="IPR008207">
    <property type="entry name" value="Sig_transdc_His_kin_Hpt_dom"/>
</dbReference>
<dbReference type="InterPro" id="IPR036641">
    <property type="entry name" value="HPT_dom_sf"/>
</dbReference>
<gene>
    <name evidence="6" type="ORF">SAMN05660991_03105</name>
</gene>
<proteinExistence type="predicted"/>
<dbReference type="Gene3D" id="1.20.120.160">
    <property type="entry name" value="HPT domain"/>
    <property type="match status" value="1"/>
</dbReference>
<dbReference type="CDD" id="cd00156">
    <property type="entry name" value="REC"/>
    <property type="match status" value="1"/>
</dbReference>
<dbReference type="InterPro" id="IPR001789">
    <property type="entry name" value="Sig_transdc_resp-reg_receiver"/>
</dbReference>
<accession>A0A1H8UUB6</accession>
<evidence type="ECO:0000313" key="6">
    <source>
        <dbReference type="EMBL" id="SEP06785.1"/>
    </source>
</evidence>
<dbReference type="STRING" id="673521.SAMN05660991_03105"/>
<protein>
    <submittedName>
        <fullName evidence="6">Hpt domain-containing protein</fullName>
    </submittedName>
</protein>
<dbReference type="AlphaFoldDB" id="A0A1H8UUB6"/>
<feature type="modified residue" description="4-aspartylphosphate" evidence="3">
    <location>
        <position position="52"/>
    </location>
</feature>
<dbReference type="OrthoDB" id="5195276at2"/>
<dbReference type="InterPro" id="IPR050595">
    <property type="entry name" value="Bact_response_regulator"/>
</dbReference>
<evidence type="ECO:0000256" key="2">
    <source>
        <dbReference type="PROSITE-ProRule" id="PRU00110"/>
    </source>
</evidence>
<dbReference type="SUPFAM" id="SSF47226">
    <property type="entry name" value="Histidine-containing phosphotransfer domain, HPT domain"/>
    <property type="match status" value="1"/>
</dbReference>
<keyword evidence="1 3" id="KW-0597">Phosphoprotein</keyword>
<keyword evidence="7" id="KW-1185">Reference proteome</keyword>
<dbReference type="Pfam" id="PF00072">
    <property type="entry name" value="Response_reg"/>
    <property type="match status" value="1"/>
</dbReference>
<dbReference type="SMART" id="SM00448">
    <property type="entry name" value="REC"/>
    <property type="match status" value="1"/>
</dbReference>
<sequence>MLTALVVGPDATDRARTAALVSAAGWQVREATGVREALAVARSAELDLVVTDLGMPDGDGPALLRRLRLSGCRAHLVGTATEPTAEVREAGSAAGAFAVLPAPVDAGVLLRFLLGRGTAAADGGPADDTTEDIVDGDLDGRLQELYVSALPGRLSAIDAGARAGDAPALAFASTTLAGTSAQLGHPEVAQLCRAIAADARRGVLAHELVDRLLDLATA</sequence>
<dbReference type="Proteomes" id="UP000198960">
    <property type="component" value="Unassembled WGS sequence"/>
</dbReference>
<dbReference type="PROSITE" id="PS50110">
    <property type="entry name" value="RESPONSE_REGULATORY"/>
    <property type="match status" value="1"/>
</dbReference>
<dbReference type="GO" id="GO:0000160">
    <property type="term" value="P:phosphorelay signal transduction system"/>
    <property type="evidence" value="ECO:0007669"/>
    <property type="project" value="InterPro"/>
</dbReference>
<comment type="caution">
    <text evidence="2">Lacks conserved residue(s) required for the propagation of feature annotation.</text>
</comment>
<dbReference type="InterPro" id="IPR011006">
    <property type="entry name" value="CheY-like_superfamily"/>
</dbReference>
<dbReference type="RefSeq" id="WP_091945193.1">
    <property type="nucleotide sequence ID" value="NZ_FOEE01000009.1"/>
</dbReference>
<reference evidence="7" key="1">
    <citation type="submission" date="2016-10" db="EMBL/GenBank/DDBJ databases">
        <authorList>
            <person name="Varghese N."/>
            <person name="Submissions S."/>
        </authorList>
    </citation>
    <scope>NUCLEOTIDE SEQUENCE [LARGE SCALE GENOMIC DNA]</scope>
    <source>
        <strain evidence="7">DSM 45413</strain>
    </source>
</reference>
<organism evidence="6 7">
    <name type="scientific">Trujillonella endophytica</name>
    <dbReference type="NCBI Taxonomy" id="673521"/>
    <lineage>
        <taxon>Bacteria</taxon>
        <taxon>Bacillati</taxon>
        <taxon>Actinomycetota</taxon>
        <taxon>Actinomycetes</taxon>
        <taxon>Geodermatophilales</taxon>
        <taxon>Geodermatophilaceae</taxon>
        <taxon>Trujillonella</taxon>
    </lineage>
</organism>
<feature type="domain" description="Response regulatory" evidence="4">
    <location>
        <begin position="3"/>
        <end position="117"/>
    </location>
</feature>
<name>A0A1H8UUB6_9ACTN</name>
<evidence type="ECO:0000259" key="4">
    <source>
        <dbReference type="PROSITE" id="PS50110"/>
    </source>
</evidence>
<dbReference type="SUPFAM" id="SSF52172">
    <property type="entry name" value="CheY-like"/>
    <property type="match status" value="1"/>
</dbReference>
<evidence type="ECO:0000256" key="3">
    <source>
        <dbReference type="PROSITE-ProRule" id="PRU00169"/>
    </source>
</evidence>
<dbReference type="Gene3D" id="3.40.50.2300">
    <property type="match status" value="1"/>
</dbReference>
<dbReference type="PROSITE" id="PS50894">
    <property type="entry name" value="HPT"/>
    <property type="match status" value="1"/>
</dbReference>